<keyword evidence="1" id="KW-0175">Coiled coil</keyword>
<organism evidence="3 4">
    <name type="scientific">Parapedobacter composti</name>
    <dbReference type="NCBI Taxonomy" id="623281"/>
    <lineage>
        <taxon>Bacteria</taxon>
        <taxon>Pseudomonadati</taxon>
        <taxon>Bacteroidota</taxon>
        <taxon>Sphingobacteriia</taxon>
        <taxon>Sphingobacteriales</taxon>
        <taxon>Sphingobacteriaceae</taxon>
        <taxon>Parapedobacter</taxon>
    </lineage>
</organism>
<protein>
    <submittedName>
        <fullName evidence="3">Uncharacterized protein</fullName>
    </submittedName>
</protein>
<feature type="chain" id="PRO_5011767033" evidence="2">
    <location>
        <begin position="21"/>
        <end position="184"/>
    </location>
</feature>
<dbReference type="EMBL" id="FOLL01000001">
    <property type="protein sequence ID" value="SFB77472.1"/>
    <property type="molecule type" value="Genomic_DNA"/>
</dbReference>
<dbReference type="AlphaFoldDB" id="A0A1I1DST7"/>
<evidence type="ECO:0000256" key="1">
    <source>
        <dbReference type="SAM" id="Coils"/>
    </source>
</evidence>
<dbReference type="STRING" id="623281.SAMN05421747_10120"/>
<proteinExistence type="predicted"/>
<evidence type="ECO:0000256" key="2">
    <source>
        <dbReference type="SAM" id="SignalP"/>
    </source>
</evidence>
<dbReference type="RefSeq" id="WP_090969882.1">
    <property type="nucleotide sequence ID" value="NZ_FOLL01000001.1"/>
</dbReference>
<evidence type="ECO:0000313" key="3">
    <source>
        <dbReference type="EMBL" id="SFB77472.1"/>
    </source>
</evidence>
<feature type="coiled-coil region" evidence="1">
    <location>
        <begin position="91"/>
        <end position="118"/>
    </location>
</feature>
<dbReference type="OrthoDB" id="798552at2"/>
<evidence type="ECO:0000313" key="4">
    <source>
        <dbReference type="Proteomes" id="UP000199577"/>
    </source>
</evidence>
<name>A0A1I1DST7_9SPHI</name>
<keyword evidence="4" id="KW-1185">Reference proteome</keyword>
<keyword evidence="2" id="KW-0732">Signal</keyword>
<reference evidence="3 4" key="1">
    <citation type="submission" date="2016-10" db="EMBL/GenBank/DDBJ databases">
        <authorList>
            <person name="de Groot N.N."/>
        </authorList>
    </citation>
    <scope>NUCLEOTIDE SEQUENCE [LARGE SCALE GENOMIC DNA]</scope>
    <source>
        <strain evidence="3 4">DSM 22900</strain>
    </source>
</reference>
<gene>
    <name evidence="3" type="ORF">SAMN05421747_10120</name>
</gene>
<accession>A0A1I1DST7</accession>
<sequence length="184" mass="20968">MKSLVLSAIICATTAGVSLAGNGELPNDQKKTATFKSEIAFHQRNVDMLWNQYGLAEARIKQSHGNHAELERDRAFFIGVYQKDIDNGIRIAQSKKAITEIEELYAKKRAQRDAYEKTKLARLQEQLRTELKREQKSFEKTCKKNAHLINNETLPLLREAEHYLANAIDRANHFNDSKATIAAR</sequence>
<dbReference type="Proteomes" id="UP000199577">
    <property type="component" value="Unassembled WGS sequence"/>
</dbReference>
<feature type="signal peptide" evidence="2">
    <location>
        <begin position="1"/>
        <end position="20"/>
    </location>
</feature>